<feature type="compositionally biased region" description="Polar residues" evidence="1">
    <location>
        <begin position="177"/>
        <end position="186"/>
    </location>
</feature>
<accession>A0AAJ0CJK1</accession>
<dbReference type="AlphaFoldDB" id="A0AAJ0CJK1"/>
<reference evidence="2" key="1">
    <citation type="submission" date="2023-06" db="EMBL/GenBank/DDBJ databases">
        <title>Conoideocrella luteorostrata (Hypocreales: Clavicipitaceae), a potential biocontrol fungus for elongate hemlock scale in United States Christmas tree production areas.</title>
        <authorList>
            <person name="Barrett H."/>
            <person name="Lovett B."/>
            <person name="Macias A.M."/>
            <person name="Stajich J.E."/>
            <person name="Kasson M.T."/>
        </authorList>
    </citation>
    <scope>NUCLEOTIDE SEQUENCE</scope>
    <source>
        <strain evidence="2">ARSEF 14590</strain>
    </source>
</reference>
<sequence length="519" mass="56803">MTGARARASCMICLPNGRAVNTQLALPPKFLTLSRGTKQRLRKADEDKEFIGILLSTIHEQMNTISMKEPKREKRKRAPKRSRFIVDSSPDRSPVKKVQRKKTPQKDQTSSLGGTPLKVSTDAARRVQSAFAKAQETSKALLSVTADALPLKKKWIDNTMEPEEGMGITLQSGRKVTLSGSSSGCNTPVGEGPSDKTAINIAERGPADGGPSPVTEGNSALPRSLYRKLTTIRAGCSTPAQMGYTIDNVADNCQGLIAAPDLKLTGRQNAIESKNPFQEPPCTSIQTVKASARDDDDYEITQSDSDIDEADATYEYAATSTGTSPMDIDAPYNSDLTSARKLEKDVAKMIELMSGAEEHIWADKMALVEWITAAQQKVAEHSRAELNGSPTPASRLENLLRHIPDQIASVDPNRWPSHVEKLKRFCNSAAIHNMGFEQRLMKIIDIIFLHEDIDAVANREWDRLERIAGLCSIIAEIIGPDNEAVDDETKNRWIAAKKVDIASLKRVMGAKSRVAALGM</sequence>
<gene>
    <name evidence="2" type="ORF">QQS21_008240</name>
</gene>
<keyword evidence="3" id="KW-1185">Reference proteome</keyword>
<proteinExistence type="predicted"/>
<name>A0AAJ0CJK1_9HYPO</name>
<feature type="region of interest" description="Disordered" evidence="1">
    <location>
        <begin position="64"/>
        <end position="120"/>
    </location>
</feature>
<protein>
    <submittedName>
        <fullName evidence="2">Uncharacterized protein</fullName>
    </submittedName>
</protein>
<comment type="caution">
    <text evidence="2">The sequence shown here is derived from an EMBL/GenBank/DDBJ whole genome shotgun (WGS) entry which is preliminary data.</text>
</comment>
<feature type="compositionally biased region" description="Basic residues" evidence="1">
    <location>
        <begin position="73"/>
        <end position="83"/>
    </location>
</feature>
<dbReference type="Proteomes" id="UP001251528">
    <property type="component" value="Unassembled WGS sequence"/>
</dbReference>
<organism evidence="2 3">
    <name type="scientific">Conoideocrella luteorostrata</name>
    <dbReference type="NCBI Taxonomy" id="1105319"/>
    <lineage>
        <taxon>Eukaryota</taxon>
        <taxon>Fungi</taxon>
        <taxon>Dikarya</taxon>
        <taxon>Ascomycota</taxon>
        <taxon>Pezizomycotina</taxon>
        <taxon>Sordariomycetes</taxon>
        <taxon>Hypocreomycetidae</taxon>
        <taxon>Hypocreales</taxon>
        <taxon>Clavicipitaceae</taxon>
        <taxon>Conoideocrella</taxon>
    </lineage>
</organism>
<evidence type="ECO:0000313" key="3">
    <source>
        <dbReference type="Proteomes" id="UP001251528"/>
    </source>
</evidence>
<evidence type="ECO:0000313" key="2">
    <source>
        <dbReference type="EMBL" id="KAK2594055.1"/>
    </source>
</evidence>
<dbReference type="EMBL" id="JASWJB010000183">
    <property type="protein sequence ID" value="KAK2594055.1"/>
    <property type="molecule type" value="Genomic_DNA"/>
</dbReference>
<evidence type="ECO:0000256" key="1">
    <source>
        <dbReference type="SAM" id="MobiDB-lite"/>
    </source>
</evidence>
<feature type="region of interest" description="Disordered" evidence="1">
    <location>
        <begin position="177"/>
        <end position="196"/>
    </location>
</feature>